<proteinExistence type="predicted"/>
<dbReference type="KEGG" id="cpso:CPPEL_11150"/>
<keyword evidence="2" id="KW-1185">Reference proteome</keyword>
<evidence type="ECO:0000313" key="2">
    <source>
        <dbReference type="Proteomes" id="UP000271426"/>
    </source>
</evidence>
<sequence length="99" mass="10919">MLYVRTTFTIPGVGQSIHIAELEPIGPHTCRMHRMIELDPQGVIRGSVHGTQIKGEATPPMQEVPHPDTYEQYEGIQAEHLDAASFQALWAEAEAKLGS</sequence>
<dbReference type="Proteomes" id="UP000271426">
    <property type="component" value="Chromosome"/>
</dbReference>
<dbReference type="RefSeq" id="WP_123961150.1">
    <property type="nucleotide sequence ID" value="NZ_CP033898.1"/>
</dbReference>
<dbReference type="AlphaFoldDB" id="A0A3G6IX12"/>
<evidence type="ECO:0000313" key="1">
    <source>
        <dbReference type="EMBL" id="AZA10321.1"/>
    </source>
</evidence>
<organism evidence="1 2">
    <name type="scientific">Corynebacterium pseudopelargi</name>
    <dbReference type="NCBI Taxonomy" id="2080757"/>
    <lineage>
        <taxon>Bacteria</taxon>
        <taxon>Bacillati</taxon>
        <taxon>Actinomycetota</taxon>
        <taxon>Actinomycetes</taxon>
        <taxon>Mycobacteriales</taxon>
        <taxon>Corynebacteriaceae</taxon>
        <taxon>Corynebacterium</taxon>
    </lineage>
</organism>
<gene>
    <name evidence="1" type="ORF">CPPEL_11150</name>
</gene>
<protein>
    <submittedName>
        <fullName evidence="1">Uncharacterized protein</fullName>
    </submittedName>
</protein>
<name>A0A3G6IX12_9CORY</name>
<reference evidence="1 2" key="1">
    <citation type="submission" date="2018-11" db="EMBL/GenBank/DDBJ databases">
        <authorList>
            <person name="Kleinhagauer T."/>
            <person name="Glaeser S.P."/>
            <person name="Spergser J."/>
            <person name="Ruckert C."/>
            <person name="Kaempfer P."/>
            <person name="Busse H.-J."/>
        </authorList>
    </citation>
    <scope>NUCLEOTIDE SEQUENCE [LARGE SCALE GENOMIC DNA]</scope>
    <source>
        <strain evidence="1 2">812CH</strain>
    </source>
</reference>
<dbReference type="OrthoDB" id="4414653at2"/>
<accession>A0A3G6IX12</accession>
<dbReference type="EMBL" id="CP033898">
    <property type="protein sequence ID" value="AZA10321.1"/>
    <property type="molecule type" value="Genomic_DNA"/>
</dbReference>